<dbReference type="EMBL" id="JARKIB010000122">
    <property type="protein sequence ID" value="KAJ7736281.1"/>
    <property type="molecule type" value="Genomic_DNA"/>
</dbReference>
<protein>
    <submittedName>
        <fullName evidence="2">Uncharacterized protein</fullName>
    </submittedName>
</protein>
<accession>A0AAD7I8J0</accession>
<dbReference type="Proteomes" id="UP001215598">
    <property type="component" value="Unassembled WGS sequence"/>
</dbReference>
<gene>
    <name evidence="2" type="ORF">B0H16DRAFT_1326584</name>
</gene>
<name>A0AAD7I8J0_9AGAR</name>
<dbReference type="AlphaFoldDB" id="A0AAD7I8J0"/>
<proteinExistence type="predicted"/>
<comment type="caution">
    <text evidence="2">The sequence shown here is derived from an EMBL/GenBank/DDBJ whole genome shotgun (WGS) entry which is preliminary data.</text>
</comment>
<evidence type="ECO:0000313" key="3">
    <source>
        <dbReference type="Proteomes" id="UP001215598"/>
    </source>
</evidence>
<evidence type="ECO:0000256" key="1">
    <source>
        <dbReference type="SAM" id="MobiDB-lite"/>
    </source>
</evidence>
<reference evidence="2" key="1">
    <citation type="submission" date="2023-03" db="EMBL/GenBank/DDBJ databases">
        <title>Massive genome expansion in bonnet fungi (Mycena s.s.) driven by repeated elements and novel gene families across ecological guilds.</title>
        <authorList>
            <consortium name="Lawrence Berkeley National Laboratory"/>
            <person name="Harder C.B."/>
            <person name="Miyauchi S."/>
            <person name="Viragh M."/>
            <person name="Kuo A."/>
            <person name="Thoen E."/>
            <person name="Andreopoulos B."/>
            <person name="Lu D."/>
            <person name="Skrede I."/>
            <person name="Drula E."/>
            <person name="Henrissat B."/>
            <person name="Morin E."/>
            <person name="Kohler A."/>
            <person name="Barry K."/>
            <person name="LaButti K."/>
            <person name="Morin E."/>
            <person name="Salamov A."/>
            <person name="Lipzen A."/>
            <person name="Mereny Z."/>
            <person name="Hegedus B."/>
            <person name="Baldrian P."/>
            <person name="Stursova M."/>
            <person name="Weitz H."/>
            <person name="Taylor A."/>
            <person name="Grigoriev I.V."/>
            <person name="Nagy L.G."/>
            <person name="Martin F."/>
            <person name="Kauserud H."/>
        </authorList>
    </citation>
    <scope>NUCLEOTIDE SEQUENCE</scope>
    <source>
        <strain evidence="2">CBHHK182m</strain>
    </source>
</reference>
<evidence type="ECO:0000313" key="2">
    <source>
        <dbReference type="EMBL" id="KAJ7736281.1"/>
    </source>
</evidence>
<sequence length="1070" mass="117503">MSKFLGLPSASAIRRSDPPRLLPSIAAPTAAEIATNITTFFGPPPPPTAETCDIAPISKVGHCLMLDGIHLCQRCRWHRPTNQIIGLCREHSGHLDLSMNTMDSVLTAVDAVHGESPTCHYGREATVVAVGAFRPENYHALPIMQAQTCKSEKGKGFGDILESVLEQWKIHGAPHHGDVWVVSFDGDSVFREGGFKVLMCNEVDPESPLGKKLAGMPGLNKRCGKNNEVMGPDPKHFSKRGATLERSNEGIVIDRVVLNRSIITQWLERLPDQTKESVAILVDPADHQNVPRAYKLMRACISLGSLDVPPMDHGTRRAFALAGEMWKAFLDPFTDGTLSLSESLSSLSKFAHLAFVFYRMHGSSFLSNQLYGDLQALVKAAFFAVAQQQILDPKMRFYLYQIGSDRLEEMFAEVRTESHDSNVDALQLSERLSDAADSVGIFNNHPEWHQGHVRRSWSGKEADHVNPTFYTADMVVGNVVNHQAWTLGGTAAYRFLLEHGIDFDFEAALSVPGVDFLCPNGGNIYPGVSREKDRSIIEDKTNDILAPPPSLQTEDIEPFLPEEAAQTIFLDDLLPDEPSPSASNNNDWLDYPLDNGSTKRLHKASILRTLFTSDFSRLATTRLLRVRCYTADGHKPPTLNHLEISGEYSFNVGDLAVALIRSDKTVAAGIVRVTVLEKNKVRVGQVDVEDLGSAESQVSPSLTTCYPPIYTESQLLIMRDVYVVGAGGAESTRKWIWSGDYGNFEALNGAASTVELGTRKALTLKIPGALLHPLDAEVESISVLPSADQLAMHAKKFTQTWAVSNDDLAAVVAAMYERLDVATLLQVLPKHGKSEMFPYIRYTRVSAFVLENATQTLAQTQRDESERISCFQCHQLIKPEDARAHVGGHIIRATSGVQETLLVERIALPDPCGFCGRSGCSVDIEKNGKTLKATSSCPRQHAFAYGHAKKYSVATPCTNVPIICALCPIHPPRKFPPVFWKYSILHHIQDVHPRHMDEFGVPCDLDPDFANKIALSREELTAFNIALGLSSAPSAQSLVGVPVRGTKRTLNNVTNTEASASGSTAKRQKK</sequence>
<keyword evidence="3" id="KW-1185">Reference proteome</keyword>
<organism evidence="2 3">
    <name type="scientific">Mycena metata</name>
    <dbReference type="NCBI Taxonomy" id="1033252"/>
    <lineage>
        <taxon>Eukaryota</taxon>
        <taxon>Fungi</taxon>
        <taxon>Dikarya</taxon>
        <taxon>Basidiomycota</taxon>
        <taxon>Agaricomycotina</taxon>
        <taxon>Agaricomycetes</taxon>
        <taxon>Agaricomycetidae</taxon>
        <taxon>Agaricales</taxon>
        <taxon>Marasmiineae</taxon>
        <taxon>Mycenaceae</taxon>
        <taxon>Mycena</taxon>
    </lineage>
</organism>
<feature type="region of interest" description="Disordered" evidence="1">
    <location>
        <begin position="1051"/>
        <end position="1070"/>
    </location>
</feature>